<organism evidence="1 2">
    <name type="scientific">Acropora cervicornis</name>
    <name type="common">Staghorn coral</name>
    <dbReference type="NCBI Taxonomy" id="6130"/>
    <lineage>
        <taxon>Eukaryota</taxon>
        <taxon>Metazoa</taxon>
        <taxon>Cnidaria</taxon>
        <taxon>Anthozoa</taxon>
        <taxon>Hexacorallia</taxon>
        <taxon>Scleractinia</taxon>
        <taxon>Astrocoeniina</taxon>
        <taxon>Acroporidae</taxon>
        <taxon>Acropora</taxon>
    </lineage>
</organism>
<gene>
    <name evidence="1" type="ORF">P5673_024246</name>
</gene>
<protein>
    <submittedName>
        <fullName evidence="1">Uncharacterized protein</fullName>
    </submittedName>
</protein>
<proteinExistence type="predicted"/>
<dbReference type="AlphaFoldDB" id="A0AAD9Q479"/>
<comment type="caution">
    <text evidence="1">The sequence shown here is derived from an EMBL/GenBank/DDBJ whole genome shotgun (WGS) entry which is preliminary data.</text>
</comment>
<dbReference type="Proteomes" id="UP001249851">
    <property type="component" value="Unassembled WGS sequence"/>
</dbReference>
<evidence type="ECO:0000313" key="2">
    <source>
        <dbReference type="Proteomes" id="UP001249851"/>
    </source>
</evidence>
<accession>A0AAD9Q479</accession>
<sequence length="180" mass="20252">MSGIFTAVKITSEPAGNFITPRKASRAVLTEKQASHCSEPPNKLSTLDVNSIVVLLWMENGLSSATVFRLKIVVLSMKCFEGRIQLLNKKMTAKDLQGDSVLRGPHSFNIHMKGNLLLFLSFLLRPLRKSVKMSKTVQSSLCMAKGKQKRSAVSIESISMTKPEDKKTRKRWLFYWTCCK</sequence>
<dbReference type="EMBL" id="JARQWQ010000071">
    <property type="protein sequence ID" value="KAK2554244.1"/>
    <property type="molecule type" value="Genomic_DNA"/>
</dbReference>
<reference evidence="1" key="1">
    <citation type="journal article" date="2023" name="G3 (Bethesda)">
        <title>Whole genome assembly and annotation of the endangered Caribbean coral Acropora cervicornis.</title>
        <authorList>
            <person name="Selwyn J.D."/>
            <person name="Vollmer S.V."/>
        </authorList>
    </citation>
    <scope>NUCLEOTIDE SEQUENCE</scope>
    <source>
        <strain evidence="1">K2</strain>
    </source>
</reference>
<evidence type="ECO:0000313" key="1">
    <source>
        <dbReference type="EMBL" id="KAK2554244.1"/>
    </source>
</evidence>
<name>A0AAD9Q479_ACRCE</name>
<reference evidence="1" key="2">
    <citation type="journal article" date="2023" name="Science">
        <title>Genomic signatures of disease resistance in endangered staghorn corals.</title>
        <authorList>
            <person name="Vollmer S.V."/>
            <person name="Selwyn J.D."/>
            <person name="Despard B.A."/>
            <person name="Roesel C.L."/>
        </authorList>
    </citation>
    <scope>NUCLEOTIDE SEQUENCE</scope>
    <source>
        <strain evidence="1">K2</strain>
    </source>
</reference>
<keyword evidence="2" id="KW-1185">Reference proteome</keyword>